<name>A0A813XLW6_9BILA</name>
<keyword evidence="4" id="KW-1185">Reference proteome</keyword>
<accession>A0A813XLW6</accession>
<gene>
    <name evidence="2" type="ORF">JXQ802_LOCUS29175</name>
    <name evidence="1" type="ORF">PYM288_LOCUS8101</name>
</gene>
<dbReference type="EMBL" id="CAJNOL010001131">
    <property type="protein sequence ID" value="CAF1294567.1"/>
    <property type="molecule type" value="Genomic_DNA"/>
</dbReference>
<evidence type="ECO:0000313" key="3">
    <source>
        <dbReference type="Proteomes" id="UP000663854"/>
    </source>
</evidence>
<proteinExistence type="predicted"/>
<organism evidence="1 3">
    <name type="scientific">Rotaria sordida</name>
    <dbReference type="NCBI Taxonomy" id="392033"/>
    <lineage>
        <taxon>Eukaryota</taxon>
        <taxon>Metazoa</taxon>
        <taxon>Spiralia</taxon>
        <taxon>Gnathifera</taxon>
        <taxon>Rotifera</taxon>
        <taxon>Eurotatoria</taxon>
        <taxon>Bdelloidea</taxon>
        <taxon>Philodinida</taxon>
        <taxon>Philodinidae</taxon>
        <taxon>Rotaria</taxon>
    </lineage>
</organism>
<dbReference type="EMBL" id="CAJNOH010000105">
    <property type="protein sequence ID" value="CAF0872186.1"/>
    <property type="molecule type" value="Genomic_DNA"/>
</dbReference>
<evidence type="ECO:0000313" key="1">
    <source>
        <dbReference type="EMBL" id="CAF0872186.1"/>
    </source>
</evidence>
<dbReference type="AlphaFoldDB" id="A0A813XLW6"/>
<protein>
    <submittedName>
        <fullName evidence="1">Uncharacterized protein</fullName>
    </submittedName>
</protein>
<sequence>MTRNYHRIQETSSKRQSNAVPIFTVVQQQNGRRMSTFINAQHRLSLESQISLPRGAEYRPQQRLPPNGLESQHNILLTNMKTTIENNPKQVHVKSTKKPKSSQHRVLSQLCCVVDNGQKYDDNMNKFDA</sequence>
<evidence type="ECO:0000313" key="4">
    <source>
        <dbReference type="Proteomes" id="UP000663870"/>
    </source>
</evidence>
<comment type="caution">
    <text evidence="1">The sequence shown here is derived from an EMBL/GenBank/DDBJ whole genome shotgun (WGS) entry which is preliminary data.</text>
</comment>
<dbReference type="Proteomes" id="UP000663870">
    <property type="component" value="Unassembled WGS sequence"/>
</dbReference>
<dbReference type="Proteomes" id="UP000663854">
    <property type="component" value="Unassembled WGS sequence"/>
</dbReference>
<reference evidence="1" key="1">
    <citation type="submission" date="2021-02" db="EMBL/GenBank/DDBJ databases">
        <authorList>
            <person name="Nowell W R."/>
        </authorList>
    </citation>
    <scope>NUCLEOTIDE SEQUENCE</scope>
</reference>
<evidence type="ECO:0000313" key="2">
    <source>
        <dbReference type="EMBL" id="CAF1294567.1"/>
    </source>
</evidence>